<dbReference type="AlphaFoldDB" id="A0A2V3ZRM3"/>
<accession>A0A2V3ZRM3</accession>
<dbReference type="Proteomes" id="UP000248079">
    <property type="component" value="Unassembled WGS sequence"/>
</dbReference>
<proteinExistence type="predicted"/>
<reference evidence="1 2" key="1">
    <citation type="submission" date="2018-05" db="EMBL/GenBank/DDBJ databases">
        <title>Marinifilum breve JC075T sp. nov., a marine bacterium isolated from Yongle Blue Hole in the South China Sea.</title>
        <authorList>
            <person name="Fu T."/>
        </authorList>
    </citation>
    <scope>NUCLEOTIDE SEQUENCE [LARGE SCALE GENOMIC DNA]</scope>
    <source>
        <strain evidence="1 2">JC075</strain>
    </source>
</reference>
<evidence type="ECO:0000313" key="2">
    <source>
        <dbReference type="Proteomes" id="UP000248079"/>
    </source>
</evidence>
<dbReference type="RefSeq" id="WP_110363563.1">
    <property type="nucleotide sequence ID" value="NZ_QFLI01000014.1"/>
</dbReference>
<keyword evidence="2" id="KW-1185">Reference proteome</keyword>
<name>A0A2V3ZRM3_9BACT</name>
<dbReference type="EMBL" id="QFLI01000014">
    <property type="protein sequence ID" value="PXX95677.1"/>
    <property type="molecule type" value="Genomic_DNA"/>
</dbReference>
<sequence length="173" mass="19996">MRKLILFSILCLGWISGVVAQEEWKKIESEKSKIKFSIPDQPIVQNKELNGISIEVFSFKDAVTVFGIVASDFSGVGIDFTYSDPTEYYEEMKEGSLVSNGTILLEERSVAYQKMLGKEIVYTQMVGKHEYTYFKRFFFRGKYIYQIAIGGPSRMKRILLDKKNIYFNSVEFL</sequence>
<gene>
    <name evidence="1" type="ORF">DF185_21510</name>
</gene>
<dbReference type="OrthoDB" id="1118538at2"/>
<protein>
    <submittedName>
        <fullName evidence="1">Uncharacterized protein</fullName>
    </submittedName>
</protein>
<organism evidence="1 2">
    <name type="scientific">Marinifilum breve</name>
    <dbReference type="NCBI Taxonomy" id="2184082"/>
    <lineage>
        <taxon>Bacteria</taxon>
        <taxon>Pseudomonadati</taxon>
        <taxon>Bacteroidota</taxon>
        <taxon>Bacteroidia</taxon>
        <taxon>Marinilabiliales</taxon>
        <taxon>Marinifilaceae</taxon>
    </lineage>
</organism>
<evidence type="ECO:0000313" key="1">
    <source>
        <dbReference type="EMBL" id="PXX95677.1"/>
    </source>
</evidence>
<comment type="caution">
    <text evidence="1">The sequence shown here is derived from an EMBL/GenBank/DDBJ whole genome shotgun (WGS) entry which is preliminary data.</text>
</comment>